<dbReference type="Proteomes" id="UP001305414">
    <property type="component" value="Unassembled WGS sequence"/>
</dbReference>
<reference evidence="2 3" key="1">
    <citation type="submission" date="2023-10" db="EMBL/GenBank/DDBJ databases">
        <title>Draft genome sequence of Xylaria bambusicola isolate GMP-LS, the root and basal stem rot pathogen of sugarcane in Indonesia.</title>
        <authorList>
            <person name="Selvaraj P."/>
            <person name="Muralishankar V."/>
            <person name="Muruganantham S."/>
            <person name="Sp S."/>
            <person name="Haryani S."/>
            <person name="Lau K.J.X."/>
            <person name="Naqvi N.I."/>
        </authorList>
    </citation>
    <scope>NUCLEOTIDE SEQUENCE [LARGE SCALE GENOMIC DNA]</scope>
    <source>
        <strain evidence="2">GMP-LS</strain>
    </source>
</reference>
<keyword evidence="3" id="KW-1185">Reference proteome</keyword>
<evidence type="ECO:0000313" key="2">
    <source>
        <dbReference type="EMBL" id="KAK5634330.1"/>
    </source>
</evidence>
<evidence type="ECO:0000259" key="1">
    <source>
        <dbReference type="Pfam" id="PF17111"/>
    </source>
</evidence>
<dbReference type="EMBL" id="JAWHQM010000040">
    <property type="protein sequence ID" value="KAK5634330.1"/>
    <property type="molecule type" value="Genomic_DNA"/>
</dbReference>
<gene>
    <name evidence="2" type="ORF">RRF57_010044</name>
</gene>
<sequence length="164" mass="18006">MHTPLATLTKGAEAECVITLWLADARLTFSRQLIRRLRRKSSSFVAHPTLRKKIKKTICLLLQCLFLLNQVVVFLDNQIMDTLSITASVITVAALAYDGSRTIYDLIKGYKGASKTLEDLETDVEGLNGVLLSLTSIGGTDRGASLSQAQLLCLKEAERKPSLL</sequence>
<comment type="caution">
    <text evidence="2">The sequence shown here is derived from an EMBL/GenBank/DDBJ whole genome shotgun (WGS) entry which is preliminary data.</text>
</comment>
<organism evidence="2 3">
    <name type="scientific">Xylaria bambusicola</name>
    <dbReference type="NCBI Taxonomy" id="326684"/>
    <lineage>
        <taxon>Eukaryota</taxon>
        <taxon>Fungi</taxon>
        <taxon>Dikarya</taxon>
        <taxon>Ascomycota</taxon>
        <taxon>Pezizomycotina</taxon>
        <taxon>Sordariomycetes</taxon>
        <taxon>Xylariomycetidae</taxon>
        <taxon>Xylariales</taxon>
        <taxon>Xylariaceae</taxon>
        <taxon>Xylaria</taxon>
    </lineage>
</organism>
<proteinExistence type="predicted"/>
<dbReference type="Pfam" id="PF17111">
    <property type="entry name" value="PigL_N"/>
    <property type="match status" value="1"/>
</dbReference>
<protein>
    <recommendedName>
        <fullName evidence="1">Azaphilone pigments biosynthesis cluster protein L N-terminal domain-containing protein</fullName>
    </recommendedName>
</protein>
<feature type="domain" description="Azaphilone pigments biosynthesis cluster protein L N-terminal" evidence="1">
    <location>
        <begin position="80"/>
        <end position="147"/>
    </location>
</feature>
<name>A0AAN7UKL8_9PEZI</name>
<evidence type="ECO:0000313" key="3">
    <source>
        <dbReference type="Proteomes" id="UP001305414"/>
    </source>
</evidence>
<dbReference type="InterPro" id="IPR031348">
    <property type="entry name" value="PigL_N"/>
</dbReference>
<accession>A0AAN7UKL8</accession>
<dbReference type="AlphaFoldDB" id="A0AAN7UKL8"/>